<feature type="chain" id="PRO_5032886081" description="Lipase domain-containing protein" evidence="1">
    <location>
        <begin position="18"/>
        <end position="75"/>
    </location>
</feature>
<dbReference type="AlphaFoldDB" id="A0A814SEW0"/>
<protein>
    <recommendedName>
        <fullName evidence="4">Lipase domain-containing protein</fullName>
    </recommendedName>
</protein>
<feature type="signal peptide" evidence="1">
    <location>
        <begin position="1"/>
        <end position="17"/>
    </location>
</feature>
<keyword evidence="1" id="KW-0732">Signal</keyword>
<evidence type="ECO:0000313" key="3">
    <source>
        <dbReference type="Proteomes" id="UP000663879"/>
    </source>
</evidence>
<dbReference type="Gene3D" id="3.40.50.1820">
    <property type="entry name" value="alpha/beta hydrolase"/>
    <property type="match status" value="1"/>
</dbReference>
<name>A0A814SEW0_9BILA</name>
<proteinExistence type="predicted"/>
<feature type="non-terminal residue" evidence="2">
    <location>
        <position position="75"/>
    </location>
</feature>
<keyword evidence="3" id="KW-1185">Reference proteome</keyword>
<sequence>MINLMIVLSSLFSFVVSWPYFELYTKHNRDEFILINSSNINETFFNFNHHTKFIVHGFSSDSSKMIKIKDELLDS</sequence>
<organism evidence="2 3">
    <name type="scientific">Brachionus calyciflorus</name>
    <dbReference type="NCBI Taxonomy" id="104777"/>
    <lineage>
        <taxon>Eukaryota</taxon>
        <taxon>Metazoa</taxon>
        <taxon>Spiralia</taxon>
        <taxon>Gnathifera</taxon>
        <taxon>Rotifera</taxon>
        <taxon>Eurotatoria</taxon>
        <taxon>Monogononta</taxon>
        <taxon>Pseudotrocha</taxon>
        <taxon>Ploima</taxon>
        <taxon>Brachionidae</taxon>
        <taxon>Brachionus</taxon>
    </lineage>
</organism>
<dbReference type="Proteomes" id="UP000663879">
    <property type="component" value="Unassembled WGS sequence"/>
</dbReference>
<reference evidence="2" key="1">
    <citation type="submission" date="2021-02" db="EMBL/GenBank/DDBJ databases">
        <authorList>
            <person name="Nowell W R."/>
        </authorList>
    </citation>
    <scope>NUCLEOTIDE SEQUENCE</scope>
    <source>
        <strain evidence="2">Ploen Becks lab</strain>
    </source>
</reference>
<evidence type="ECO:0000313" key="2">
    <source>
        <dbReference type="EMBL" id="CAF1146514.1"/>
    </source>
</evidence>
<evidence type="ECO:0000256" key="1">
    <source>
        <dbReference type="SAM" id="SignalP"/>
    </source>
</evidence>
<evidence type="ECO:0008006" key="4">
    <source>
        <dbReference type="Google" id="ProtNLM"/>
    </source>
</evidence>
<dbReference type="InterPro" id="IPR029058">
    <property type="entry name" value="AB_hydrolase_fold"/>
</dbReference>
<accession>A0A814SEW0</accession>
<comment type="caution">
    <text evidence="2">The sequence shown here is derived from an EMBL/GenBank/DDBJ whole genome shotgun (WGS) entry which is preliminary data.</text>
</comment>
<dbReference type="EMBL" id="CAJNOC010011211">
    <property type="protein sequence ID" value="CAF1146514.1"/>
    <property type="molecule type" value="Genomic_DNA"/>
</dbReference>
<gene>
    <name evidence="2" type="ORF">OXX778_LOCUS23119</name>
</gene>